<evidence type="ECO:0000313" key="10">
    <source>
        <dbReference type="Proteomes" id="UP000283426"/>
    </source>
</evidence>
<evidence type="ECO:0000313" key="7">
    <source>
        <dbReference type="EMBL" id="MDB9223767.1"/>
    </source>
</evidence>
<evidence type="ECO:0000313" key="11">
    <source>
        <dbReference type="Proteomes" id="UP000284434"/>
    </source>
</evidence>
<dbReference type="PROSITE" id="PS51352">
    <property type="entry name" value="THIOREDOXIN_2"/>
    <property type="match status" value="1"/>
</dbReference>
<dbReference type="GO" id="GO:0017004">
    <property type="term" value="P:cytochrome complex assembly"/>
    <property type="evidence" value="ECO:0007669"/>
    <property type="project" value="UniProtKB-KW"/>
</dbReference>
<evidence type="ECO:0000256" key="1">
    <source>
        <dbReference type="ARBA" id="ARBA00004196"/>
    </source>
</evidence>
<evidence type="ECO:0000313" key="9">
    <source>
        <dbReference type="EMBL" id="RGY03792.1"/>
    </source>
</evidence>
<proteinExistence type="predicted"/>
<dbReference type="Proteomes" id="UP000283426">
    <property type="component" value="Unassembled WGS sequence"/>
</dbReference>
<dbReference type="SUPFAM" id="SSF52833">
    <property type="entry name" value="Thioredoxin-like"/>
    <property type="match status" value="1"/>
</dbReference>
<comment type="subcellular location">
    <subcellularLocation>
        <location evidence="1">Cell envelope</location>
    </subcellularLocation>
</comment>
<dbReference type="PANTHER" id="PTHR42852:SF6">
    <property type="entry name" value="THIOL:DISULFIDE INTERCHANGE PROTEIN DSBE"/>
    <property type="match status" value="1"/>
</dbReference>
<keyword evidence="4" id="KW-0676">Redox-active center</keyword>
<gene>
    <name evidence="8" type="ORF">DWW24_18360</name>
    <name evidence="9" type="ORF">DXA53_17680</name>
    <name evidence="6" type="ORF">L0P03_09570</name>
    <name evidence="7" type="ORF">PN645_12215</name>
</gene>
<evidence type="ECO:0000313" key="8">
    <source>
        <dbReference type="EMBL" id="RGV19435.1"/>
    </source>
</evidence>
<dbReference type="CDD" id="cd02966">
    <property type="entry name" value="TlpA_like_family"/>
    <property type="match status" value="1"/>
</dbReference>
<keyword evidence="2" id="KW-0201">Cytochrome c-type biogenesis</keyword>
<dbReference type="InterPro" id="IPR012336">
    <property type="entry name" value="Thioredoxin-like_fold"/>
</dbReference>
<evidence type="ECO:0000259" key="5">
    <source>
        <dbReference type="PROSITE" id="PS51352"/>
    </source>
</evidence>
<name>A0A412W5X0_9BACT</name>
<reference evidence="10 11" key="1">
    <citation type="submission" date="2018-08" db="EMBL/GenBank/DDBJ databases">
        <title>A genome reference for cultivated species of the human gut microbiota.</title>
        <authorList>
            <person name="Zou Y."/>
            <person name="Xue W."/>
            <person name="Luo G."/>
        </authorList>
    </citation>
    <scope>NUCLEOTIDE SEQUENCE [LARGE SCALE GENOMIC DNA]</scope>
    <source>
        <strain evidence="8 10">AF14-6AC</strain>
        <strain evidence="9 11">OF03-11</strain>
    </source>
</reference>
<keyword evidence="3" id="KW-1015">Disulfide bond</keyword>
<dbReference type="InterPro" id="IPR050553">
    <property type="entry name" value="Thioredoxin_ResA/DsbE_sf"/>
</dbReference>
<accession>A0A412W5X0</accession>
<evidence type="ECO:0000256" key="3">
    <source>
        <dbReference type="ARBA" id="ARBA00023157"/>
    </source>
</evidence>
<dbReference type="Pfam" id="PF14289">
    <property type="entry name" value="DUF4369"/>
    <property type="match status" value="1"/>
</dbReference>
<dbReference type="RefSeq" id="WP_118104828.1">
    <property type="nucleotide sequence ID" value="NZ_JABWDG010000014.1"/>
</dbReference>
<organism evidence="8 10">
    <name type="scientific">Odoribacter splanchnicus</name>
    <dbReference type="NCBI Taxonomy" id="28118"/>
    <lineage>
        <taxon>Bacteria</taxon>
        <taxon>Pseudomonadati</taxon>
        <taxon>Bacteroidota</taxon>
        <taxon>Bacteroidia</taxon>
        <taxon>Bacteroidales</taxon>
        <taxon>Odoribacteraceae</taxon>
        <taxon>Odoribacter</taxon>
    </lineage>
</organism>
<dbReference type="EMBL" id="JAQMRD010000015">
    <property type="protein sequence ID" value="MDB9223767.1"/>
    <property type="molecule type" value="Genomic_DNA"/>
</dbReference>
<dbReference type="Pfam" id="PF13905">
    <property type="entry name" value="Thioredoxin_8"/>
    <property type="match status" value="1"/>
</dbReference>
<comment type="caution">
    <text evidence="8">The sequence shown here is derived from an EMBL/GenBank/DDBJ whole genome shotgun (WGS) entry which is preliminary data.</text>
</comment>
<dbReference type="Gene3D" id="3.40.30.10">
    <property type="entry name" value="Glutaredoxin"/>
    <property type="match status" value="1"/>
</dbReference>
<dbReference type="Proteomes" id="UP001199750">
    <property type="component" value="Unassembled WGS sequence"/>
</dbReference>
<reference evidence="7" key="3">
    <citation type="submission" date="2023-01" db="EMBL/GenBank/DDBJ databases">
        <title>Human gut microbiome strain richness.</title>
        <authorList>
            <person name="Chen-Liaw A."/>
        </authorList>
    </citation>
    <scope>NUCLEOTIDE SEQUENCE</scope>
    <source>
        <strain evidence="7">RTP21484st1_B7_RTP21484_190118</strain>
    </source>
</reference>
<dbReference type="EMBL" id="JAKNDN010000016">
    <property type="protein sequence ID" value="MCG4960096.1"/>
    <property type="molecule type" value="Genomic_DNA"/>
</dbReference>
<dbReference type="AlphaFoldDB" id="A0A412W5X0"/>
<dbReference type="InterPro" id="IPR025380">
    <property type="entry name" value="DUF4369"/>
</dbReference>
<protein>
    <submittedName>
        <fullName evidence="8">AhpC/TSA family protein</fullName>
    </submittedName>
    <submittedName>
        <fullName evidence="7">TlpA disulfide reductase family protein</fullName>
    </submittedName>
</protein>
<evidence type="ECO:0000256" key="4">
    <source>
        <dbReference type="ARBA" id="ARBA00023284"/>
    </source>
</evidence>
<sequence>MRIKIFILALFISLNLWAQKEGFVIRGYIPGMPDGVKVTLMEKEGKRSTKAETIVKDERFELKGRVESPQAFMLITNNMEIQTKNPGMKIKWTYTDLFVENTEISITSGAYSELDSKSKLQVKGGQAHQDYEEFMNMKGSNREWDFIHSHPRSVVSVMLANGLLERGYNLTKEQVETLENNIIGCPCDTARYNEFKKRVALAKQTTVGAALLDLDLTDIDNRQVQLVDVVPKGKYVLIDFWASWCGMCIHSMPEVKKLAEEYSGQLEVIAVSCDKKQEAWRKAMERIKFPFPHYVMTEKGFNDFYYNKYQVRNGVPYYMLVAPDGTVLCAPHSVSQVRQILAEVLK</sequence>
<reference evidence="6" key="2">
    <citation type="submission" date="2022-01" db="EMBL/GenBank/DDBJ databases">
        <title>Collection of gut derived symbiotic bacterial strains cultured from healthy donors.</title>
        <authorList>
            <person name="Lin H."/>
            <person name="Kohout C."/>
            <person name="Waligurski E."/>
            <person name="Pamer E.G."/>
        </authorList>
    </citation>
    <scope>NUCLEOTIDE SEQUENCE</scope>
    <source>
        <strain evidence="6">DFI.1.149</strain>
    </source>
</reference>
<dbReference type="InterPro" id="IPR036249">
    <property type="entry name" value="Thioredoxin-like_sf"/>
</dbReference>
<evidence type="ECO:0000313" key="6">
    <source>
        <dbReference type="EMBL" id="MCG4960096.1"/>
    </source>
</evidence>
<dbReference type="Proteomes" id="UP001212263">
    <property type="component" value="Unassembled WGS sequence"/>
</dbReference>
<dbReference type="EMBL" id="QSCO01000032">
    <property type="protein sequence ID" value="RGY03792.1"/>
    <property type="molecule type" value="Genomic_DNA"/>
</dbReference>
<dbReference type="Proteomes" id="UP000284434">
    <property type="component" value="Unassembled WGS sequence"/>
</dbReference>
<dbReference type="PANTHER" id="PTHR42852">
    <property type="entry name" value="THIOL:DISULFIDE INTERCHANGE PROTEIN DSBE"/>
    <property type="match status" value="1"/>
</dbReference>
<evidence type="ECO:0000256" key="2">
    <source>
        <dbReference type="ARBA" id="ARBA00022748"/>
    </source>
</evidence>
<feature type="domain" description="Thioredoxin" evidence="5">
    <location>
        <begin position="205"/>
        <end position="346"/>
    </location>
</feature>
<dbReference type="EMBL" id="QRYW01000050">
    <property type="protein sequence ID" value="RGV19435.1"/>
    <property type="molecule type" value="Genomic_DNA"/>
</dbReference>
<dbReference type="GO" id="GO:0030313">
    <property type="term" value="C:cell envelope"/>
    <property type="evidence" value="ECO:0007669"/>
    <property type="project" value="UniProtKB-SubCell"/>
</dbReference>
<dbReference type="InterPro" id="IPR013766">
    <property type="entry name" value="Thioredoxin_domain"/>
</dbReference>